<feature type="region of interest" description="Disordered" evidence="1">
    <location>
        <begin position="88"/>
        <end position="107"/>
    </location>
</feature>
<dbReference type="Proteomes" id="UP001556118">
    <property type="component" value="Unassembled WGS sequence"/>
</dbReference>
<proteinExistence type="predicted"/>
<dbReference type="RefSeq" id="WP_367768415.1">
    <property type="nucleotide sequence ID" value="NZ_JBFNXR010000017.1"/>
</dbReference>
<organism evidence="2 3">
    <name type="scientific">Novosphingobium rhizovicinum</name>
    <dbReference type="NCBI Taxonomy" id="3228928"/>
    <lineage>
        <taxon>Bacteria</taxon>
        <taxon>Pseudomonadati</taxon>
        <taxon>Pseudomonadota</taxon>
        <taxon>Alphaproteobacteria</taxon>
        <taxon>Sphingomonadales</taxon>
        <taxon>Sphingomonadaceae</taxon>
        <taxon>Novosphingobium</taxon>
    </lineage>
</organism>
<evidence type="ECO:0000256" key="1">
    <source>
        <dbReference type="SAM" id="MobiDB-lite"/>
    </source>
</evidence>
<evidence type="ECO:0000313" key="3">
    <source>
        <dbReference type="Proteomes" id="UP001556118"/>
    </source>
</evidence>
<comment type="caution">
    <text evidence="2">The sequence shown here is derived from an EMBL/GenBank/DDBJ whole genome shotgun (WGS) entry which is preliminary data.</text>
</comment>
<reference evidence="2 3" key="1">
    <citation type="submission" date="2024-06" db="EMBL/GenBank/DDBJ databases">
        <title>Novosphingobium rhizovicinus M1R2S20.</title>
        <authorList>
            <person name="Sun J.-Q."/>
        </authorList>
    </citation>
    <scope>NUCLEOTIDE SEQUENCE [LARGE SCALE GENOMIC DNA]</scope>
    <source>
        <strain evidence="2 3">M1R2S20</strain>
    </source>
</reference>
<gene>
    <name evidence="2" type="ORF">ABUH87_01680</name>
</gene>
<dbReference type="EMBL" id="JBFNXR010000017">
    <property type="protein sequence ID" value="MEW9853892.1"/>
    <property type="molecule type" value="Genomic_DNA"/>
</dbReference>
<accession>A0ABV3R723</accession>
<evidence type="ECO:0000313" key="2">
    <source>
        <dbReference type="EMBL" id="MEW9853892.1"/>
    </source>
</evidence>
<protein>
    <submittedName>
        <fullName evidence="2">Uncharacterized protein</fullName>
    </submittedName>
</protein>
<sequence length="107" mass="12143">MFLRLEYLHRPPFGEEEIGRASKEWDQIVRDDTPISEMYALLTDEQKAAFAELTRNPSVHYIVDGVNVLNVGNLHLLRRLQAGERVGSVKETQVKRAPGTQAIKPSE</sequence>
<keyword evidence="3" id="KW-1185">Reference proteome</keyword>
<name>A0ABV3R723_9SPHN</name>